<evidence type="ECO:0000256" key="5">
    <source>
        <dbReference type="SAM" id="MobiDB-lite"/>
    </source>
</evidence>
<dbReference type="GO" id="GO:0060090">
    <property type="term" value="F:molecular adaptor activity"/>
    <property type="evidence" value="ECO:0007669"/>
    <property type="project" value="TreeGrafter"/>
</dbReference>
<feature type="domain" description="SGTA homodimerisation" evidence="6">
    <location>
        <begin position="22"/>
        <end position="82"/>
    </location>
</feature>
<evidence type="ECO:0000256" key="1">
    <source>
        <dbReference type="ARBA" id="ARBA00008175"/>
    </source>
</evidence>
<dbReference type="GO" id="GO:0072380">
    <property type="term" value="C:TRC complex"/>
    <property type="evidence" value="ECO:0007669"/>
    <property type="project" value="TreeGrafter"/>
</dbReference>
<dbReference type="GO" id="GO:0016020">
    <property type="term" value="C:membrane"/>
    <property type="evidence" value="ECO:0007669"/>
    <property type="project" value="TreeGrafter"/>
</dbReference>
<dbReference type="PROSITE" id="PS50293">
    <property type="entry name" value="TPR_REGION"/>
    <property type="match status" value="1"/>
</dbReference>
<feature type="region of interest" description="Disordered" evidence="5">
    <location>
        <begin position="331"/>
        <end position="379"/>
    </location>
</feature>
<feature type="repeat" description="TPR" evidence="4">
    <location>
        <begin position="139"/>
        <end position="172"/>
    </location>
</feature>
<dbReference type="PROSITE" id="PS50005">
    <property type="entry name" value="TPR"/>
    <property type="match status" value="2"/>
</dbReference>
<dbReference type="InterPro" id="IPR047150">
    <property type="entry name" value="SGT"/>
</dbReference>
<dbReference type="InterPro" id="IPR011990">
    <property type="entry name" value="TPR-like_helical_dom_sf"/>
</dbReference>
<dbReference type="PANTHER" id="PTHR45831">
    <property type="entry name" value="LD24721P"/>
    <property type="match status" value="1"/>
</dbReference>
<dbReference type="EMBL" id="LIAE01006365">
    <property type="protein sequence ID" value="PAV90623.1"/>
    <property type="molecule type" value="Genomic_DNA"/>
</dbReference>
<evidence type="ECO:0000256" key="3">
    <source>
        <dbReference type="ARBA" id="ARBA00022803"/>
    </source>
</evidence>
<organism evidence="7 8">
    <name type="scientific">Diploscapter pachys</name>
    <dbReference type="NCBI Taxonomy" id="2018661"/>
    <lineage>
        <taxon>Eukaryota</taxon>
        <taxon>Metazoa</taxon>
        <taxon>Ecdysozoa</taxon>
        <taxon>Nematoda</taxon>
        <taxon>Chromadorea</taxon>
        <taxon>Rhabditida</taxon>
        <taxon>Rhabditina</taxon>
        <taxon>Rhabditomorpha</taxon>
        <taxon>Rhabditoidea</taxon>
        <taxon>Rhabditidae</taxon>
        <taxon>Diploscapter</taxon>
    </lineage>
</organism>
<keyword evidence="8" id="KW-1185">Reference proteome</keyword>
<evidence type="ECO:0000259" key="6">
    <source>
        <dbReference type="Pfam" id="PF16546"/>
    </source>
</evidence>
<dbReference type="AlphaFoldDB" id="A0A2A2LWS1"/>
<evidence type="ECO:0000256" key="2">
    <source>
        <dbReference type="ARBA" id="ARBA00022737"/>
    </source>
</evidence>
<reference evidence="7 8" key="1">
    <citation type="journal article" date="2017" name="Curr. Biol.">
        <title>Genome architecture and evolution of a unichromosomal asexual nematode.</title>
        <authorList>
            <person name="Fradin H."/>
            <person name="Zegar C."/>
            <person name="Gutwein M."/>
            <person name="Lucas J."/>
            <person name="Kovtun M."/>
            <person name="Corcoran D."/>
            <person name="Baugh L.R."/>
            <person name="Kiontke K."/>
            <person name="Gunsalus K."/>
            <person name="Fitch D.H."/>
            <person name="Piano F."/>
        </authorList>
    </citation>
    <scope>NUCLEOTIDE SEQUENCE [LARGE SCALE GENOMIC DNA]</scope>
    <source>
        <strain evidence="7">PF1309</strain>
    </source>
</reference>
<dbReference type="Gene3D" id="1.25.40.10">
    <property type="entry name" value="Tetratricopeptide repeat domain"/>
    <property type="match status" value="1"/>
</dbReference>
<comment type="similarity">
    <text evidence="1">Belongs to the SGT family.</text>
</comment>
<dbReference type="Gene3D" id="1.20.5.420">
    <property type="entry name" value="Immunoglobulin FC, subunit C"/>
    <property type="match status" value="1"/>
</dbReference>
<evidence type="ECO:0000256" key="4">
    <source>
        <dbReference type="PROSITE-ProRule" id="PRU00339"/>
    </source>
</evidence>
<evidence type="ECO:0000313" key="7">
    <source>
        <dbReference type="EMBL" id="PAV90623.1"/>
    </source>
</evidence>
<protein>
    <recommendedName>
        <fullName evidence="6">SGTA homodimerisation domain-containing protein</fullName>
    </recommendedName>
</protein>
<dbReference type="PANTHER" id="PTHR45831:SF2">
    <property type="entry name" value="LD24721P"/>
    <property type="match status" value="1"/>
</dbReference>
<dbReference type="Pfam" id="PF00515">
    <property type="entry name" value="TPR_1"/>
    <property type="match status" value="2"/>
</dbReference>
<accession>A0A2A2LWS1</accession>
<dbReference type="STRING" id="2018661.A0A2A2LWS1"/>
<keyword evidence="2" id="KW-0677">Repeat</keyword>
<dbReference type="Proteomes" id="UP000218231">
    <property type="component" value="Unassembled WGS sequence"/>
</dbReference>
<proteinExistence type="inferred from homology"/>
<dbReference type="InterPro" id="IPR019734">
    <property type="entry name" value="TPR_rpt"/>
</dbReference>
<comment type="caution">
    <text evidence="7">The sequence shown here is derived from an EMBL/GenBank/DDBJ whole genome shotgun (WGS) entry which is preliminary data.</text>
</comment>
<gene>
    <name evidence="7" type="ORF">WR25_12194</name>
</gene>
<sequence>MSTDLPTTAPVDEPKDIKLEQNEQNLVVSFIQFIRQKVSNNHCNEAQIEALEVGIQCLESAFNLNDSHYAFQPSRPLIDIFNQAEGQHANEDVSKAAPTEADIAQANKLKEDGNTLMKDSKFELAVQKYNEAIKLNRDPVYFCNRAAAYCRMEQYDLAIQDCRTALALDPNYSKAYGRMGLALSCQNRYDQAVEAYKKALELDPAQDSYKNNLKVSFSYLIKFKNIILNILSQIAEDKVRELNEARGPNPFASMFGPGGPGAAGLPGMMGGMGGMGGMPDLGSMLNNPAMMNMAQTLMNDPNIQNMMSQLMTEGGGLGNFLAAGQQLAQQVQQSNPEFVEQLRRQFEEHNTGEGQDGQGQGNEGNDQNQPRDPSTGGGQ</sequence>
<keyword evidence="3 4" id="KW-0802">TPR repeat</keyword>
<dbReference type="GO" id="GO:0006620">
    <property type="term" value="P:post-translational protein targeting to endoplasmic reticulum membrane"/>
    <property type="evidence" value="ECO:0007669"/>
    <property type="project" value="TreeGrafter"/>
</dbReference>
<evidence type="ECO:0000313" key="8">
    <source>
        <dbReference type="Proteomes" id="UP000218231"/>
    </source>
</evidence>
<feature type="repeat" description="TPR" evidence="4">
    <location>
        <begin position="173"/>
        <end position="206"/>
    </location>
</feature>
<feature type="compositionally biased region" description="Basic and acidic residues" evidence="5">
    <location>
        <begin position="340"/>
        <end position="351"/>
    </location>
</feature>
<dbReference type="Pfam" id="PF16546">
    <property type="entry name" value="SGTA_dimer"/>
    <property type="match status" value="1"/>
</dbReference>
<dbReference type="SMART" id="SM00028">
    <property type="entry name" value="TPR"/>
    <property type="match status" value="3"/>
</dbReference>
<dbReference type="SUPFAM" id="SSF48452">
    <property type="entry name" value="TPR-like"/>
    <property type="match status" value="1"/>
</dbReference>
<dbReference type="InterPro" id="IPR032374">
    <property type="entry name" value="SGTA_dimer"/>
</dbReference>
<name>A0A2A2LWS1_9BILA</name>
<dbReference type="OrthoDB" id="2335338at2759"/>